<keyword evidence="1" id="KW-0732">Signal</keyword>
<feature type="chain" id="PRO_5045769444" evidence="1">
    <location>
        <begin position="20"/>
        <end position="175"/>
    </location>
</feature>
<dbReference type="EMBL" id="JBHLUN010000014">
    <property type="protein sequence ID" value="MFC0410251.1"/>
    <property type="molecule type" value="Genomic_DNA"/>
</dbReference>
<evidence type="ECO:0000313" key="2">
    <source>
        <dbReference type="EMBL" id="MFC0410251.1"/>
    </source>
</evidence>
<dbReference type="Proteomes" id="UP001589865">
    <property type="component" value="Unassembled WGS sequence"/>
</dbReference>
<protein>
    <submittedName>
        <fullName evidence="2">DUF3576 domain-containing protein</fullName>
    </submittedName>
</protein>
<dbReference type="RefSeq" id="WP_377046003.1">
    <property type="nucleotide sequence ID" value="NZ_JBHLUN010000014.1"/>
</dbReference>
<comment type="caution">
    <text evidence="2">The sequence shown here is derived from an EMBL/GenBank/DDBJ whole genome shotgun (WGS) entry which is preliminary data.</text>
</comment>
<dbReference type="Pfam" id="PF12100">
    <property type="entry name" value="DUF3576"/>
    <property type="match status" value="1"/>
</dbReference>
<proteinExistence type="predicted"/>
<evidence type="ECO:0000256" key="1">
    <source>
        <dbReference type="SAM" id="SignalP"/>
    </source>
</evidence>
<reference evidence="2 3" key="1">
    <citation type="submission" date="2024-09" db="EMBL/GenBank/DDBJ databases">
        <authorList>
            <person name="Sun Q."/>
            <person name="Mori K."/>
        </authorList>
    </citation>
    <scope>NUCLEOTIDE SEQUENCE [LARGE SCALE GENOMIC DNA]</scope>
    <source>
        <strain evidence="2 3">TBRC 5777</strain>
    </source>
</reference>
<evidence type="ECO:0000313" key="3">
    <source>
        <dbReference type="Proteomes" id="UP001589865"/>
    </source>
</evidence>
<accession>A0ABV6K104</accession>
<dbReference type="InterPro" id="IPR021959">
    <property type="entry name" value="DUF3576"/>
</dbReference>
<name>A0ABV6K104_9PROT</name>
<gene>
    <name evidence="2" type="ORF">ACFFGY_18515</name>
</gene>
<dbReference type="PROSITE" id="PS51257">
    <property type="entry name" value="PROKAR_LIPOPROTEIN"/>
    <property type="match status" value="1"/>
</dbReference>
<organism evidence="2 3">
    <name type="scientific">Roseomonas elaeocarpi</name>
    <dbReference type="NCBI Taxonomy" id="907779"/>
    <lineage>
        <taxon>Bacteria</taxon>
        <taxon>Pseudomonadati</taxon>
        <taxon>Pseudomonadota</taxon>
        <taxon>Alphaproteobacteria</taxon>
        <taxon>Acetobacterales</taxon>
        <taxon>Roseomonadaceae</taxon>
        <taxon>Roseomonas</taxon>
    </lineage>
</organism>
<keyword evidence="3" id="KW-1185">Reference proteome</keyword>
<sequence length="175" mass="19126">MTKTRIAFLLLPVLLGACSYGRTVNNDEYTDDSRRARVRGRLNGSDGVLLLGTDRTGRNGQDDGTGTGLGVNAYLWRAALNTLSFMPLSSADPFGGVIITDWYSPPAAEGRERFRVTAYILGRQLRSDGVRVSVFRQELRNGTWQDAEVAASTGPDLEDKVLAEARELRSQTASN</sequence>
<feature type="signal peptide" evidence="1">
    <location>
        <begin position="1"/>
        <end position="19"/>
    </location>
</feature>